<dbReference type="SMART" id="SM01092">
    <property type="entry name" value="CO_deh_flav_C"/>
    <property type="match status" value="1"/>
</dbReference>
<feature type="binding site" evidence="20">
    <location>
        <position position="770"/>
    </location>
    <ligand>
        <name>Mo-molybdopterin</name>
        <dbReference type="ChEBI" id="CHEBI:71302"/>
    </ligand>
    <ligandPart>
        <name>Mo</name>
        <dbReference type="ChEBI" id="CHEBI:28685"/>
    </ligandPart>
</feature>
<dbReference type="InterPro" id="IPR036884">
    <property type="entry name" value="2Fe-2S-bd_dom_sf"/>
</dbReference>
<feature type="binding site" evidence="20">
    <location>
        <position position="81"/>
    </location>
    <ligand>
        <name>[2Fe-2S] cluster</name>
        <dbReference type="ChEBI" id="CHEBI:190135"/>
        <label>1</label>
    </ligand>
</feature>
<keyword evidence="24" id="KW-1185">Reference proteome</keyword>
<dbReference type="Pfam" id="PF20256">
    <property type="entry name" value="MoCoBD_2"/>
    <property type="match status" value="1"/>
</dbReference>
<feature type="binding site" evidence="20">
    <location>
        <position position="180"/>
    </location>
    <ligand>
        <name>[2Fe-2S] cluster</name>
        <dbReference type="ChEBI" id="CHEBI:190135"/>
        <label>2</label>
    </ligand>
</feature>
<keyword evidence="9 19" id="KW-0274">FAD</keyword>
<dbReference type="SUPFAM" id="SSF56003">
    <property type="entry name" value="Molybdenum cofactor-binding domain"/>
    <property type="match status" value="1"/>
</dbReference>
<dbReference type="FunFam" id="3.30.465.10:FF:000013">
    <property type="entry name" value="Aldehyde oxidase"/>
    <property type="match status" value="1"/>
</dbReference>
<dbReference type="GO" id="GO:0051537">
    <property type="term" value="F:2 iron, 2 sulfur cluster binding"/>
    <property type="evidence" value="ECO:0007669"/>
    <property type="project" value="UniProtKB-KW"/>
</dbReference>
<dbReference type="OrthoDB" id="8300278at2759"/>
<evidence type="ECO:0000256" key="3">
    <source>
        <dbReference type="ARBA" id="ARBA00006849"/>
    </source>
</evidence>
<evidence type="ECO:0000256" key="10">
    <source>
        <dbReference type="ARBA" id="ARBA00023002"/>
    </source>
</evidence>
<evidence type="ECO:0000256" key="16">
    <source>
        <dbReference type="ARBA" id="ARBA00052415"/>
    </source>
</evidence>
<feature type="active site" description="Proton acceptor" evidence="18">
    <location>
        <position position="1238"/>
    </location>
</feature>
<evidence type="ECO:0000256" key="17">
    <source>
        <dbReference type="ARBA" id="ARBA00072265"/>
    </source>
</evidence>
<dbReference type="InterPro" id="IPR005107">
    <property type="entry name" value="CO_DH_flav_C"/>
</dbReference>
<gene>
    <name evidence="23" type="ORF">PSYICH_LOCUS9388</name>
</gene>
<feature type="binding site" evidence="20">
    <location>
        <position position="801"/>
    </location>
    <ligand>
        <name>Mo-molybdopterin</name>
        <dbReference type="ChEBI" id="CHEBI:71302"/>
    </ligand>
    <ligandPart>
        <name>Mo</name>
        <dbReference type="ChEBI" id="CHEBI:28685"/>
    </ligandPart>
</feature>
<feature type="binding site" evidence="20">
    <location>
        <position position="1065"/>
    </location>
    <ligand>
        <name>Mo-molybdopterin</name>
        <dbReference type="ChEBI" id="CHEBI:71302"/>
    </ligand>
    <ligandPart>
        <name>Mo</name>
        <dbReference type="ChEBI" id="CHEBI:28685"/>
    </ligandPart>
</feature>
<feature type="domain" description="FAD-binding PCMH-type" evidence="22">
    <location>
        <begin position="235"/>
        <end position="423"/>
    </location>
</feature>
<feature type="binding site" evidence="20">
    <location>
        <position position="182"/>
    </location>
    <ligand>
        <name>[2Fe-2S] cluster</name>
        <dbReference type="ChEBI" id="CHEBI:190135"/>
        <label>2</label>
    </ligand>
</feature>
<keyword evidence="6" id="KW-0285">Flavoprotein</keyword>
<dbReference type="Proteomes" id="UP001153636">
    <property type="component" value="Chromosome 3"/>
</dbReference>
<evidence type="ECO:0000256" key="6">
    <source>
        <dbReference type="ARBA" id="ARBA00022630"/>
    </source>
</evidence>
<dbReference type="InterPro" id="IPR008274">
    <property type="entry name" value="AldOxase/xan_DH_MoCoBD1"/>
</dbReference>
<evidence type="ECO:0000256" key="14">
    <source>
        <dbReference type="ARBA" id="ARBA00023140"/>
    </source>
</evidence>
<evidence type="ECO:0000256" key="11">
    <source>
        <dbReference type="ARBA" id="ARBA00023004"/>
    </source>
</evidence>
<dbReference type="PANTHER" id="PTHR11908:SF132">
    <property type="entry name" value="ALDEHYDE OXIDASE 1-RELATED"/>
    <property type="match status" value="1"/>
</dbReference>
<feature type="non-terminal residue" evidence="23">
    <location>
        <position position="1"/>
    </location>
</feature>
<dbReference type="GO" id="GO:0050302">
    <property type="term" value="F:indole-3-acetaldehyde oxidase activity"/>
    <property type="evidence" value="ECO:0007669"/>
    <property type="project" value="UniProtKB-EC"/>
</dbReference>
<keyword evidence="5 20" id="KW-0500">Molybdenum</keyword>
<dbReference type="Gene3D" id="3.90.1170.50">
    <property type="entry name" value="Aldehyde oxidase/xanthine dehydrogenase, a/b hammerhead"/>
    <property type="match status" value="1"/>
</dbReference>
<comment type="cofactor">
    <cofactor evidence="20">
        <name>[2Fe-2S] cluster</name>
        <dbReference type="ChEBI" id="CHEBI:190135"/>
    </cofactor>
    <text evidence="20">Binds 2 [2Fe-2S] clusters.</text>
</comment>
<dbReference type="EMBL" id="OV651815">
    <property type="protein sequence ID" value="CAH1108564.1"/>
    <property type="molecule type" value="Genomic_DNA"/>
</dbReference>
<dbReference type="Gene3D" id="3.30.365.10">
    <property type="entry name" value="Aldehyde oxidase/xanthine dehydrogenase, molybdopterin binding domain"/>
    <property type="match status" value="4"/>
</dbReference>
<comment type="cofactor">
    <cofactor evidence="15">
        <name>[2Fe-2S] cluster</name>
        <dbReference type="ChEBI" id="CHEBI:190135"/>
    </cofactor>
</comment>
<dbReference type="InterPro" id="IPR016167">
    <property type="entry name" value="FAD-bd_PCMH_sub1"/>
</dbReference>
<protein>
    <recommendedName>
        <fullName evidence="17">Indole-3-acetaldehyde oxidase</fullName>
    </recommendedName>
</protein>
<organism evidence="23 24">
    <name type="scientific">Psylliodes chrysocephalus</name>
    <dbReference type="NCBI Taxonomy" id="3402493"/>
    <lineage>
        <taxon>Eukaryota</taxon>
        <taxon>Metazoa</taxon>
        <taxon>Ecdysozoa</taxon>
        <taxon>Arthropoda</taxon>
        <taxon>Hexapoda</taxon>
        <taxon>Insecta</taxon>
        <taxon>Pterygota</taxon>
        <taxon>Neoptera</taxon>
        <taxon>Endopterygota</taxon>
        <taxon>Coleoptera</taxon>
        <taxon>Polyphaga</taxon>
        <taxon>Cucujiformia</taxon>
        <taxon>Chrysomeloidea</taxon>
        <taxon>Chrysomelidae</taxon>
        <taxon>Galerucinae</taxon>
        <taxon>Alticini</taxon>
        <taxon>Psylliodes</taxon>
    </lineage>
</organism>
<dbReference type="PANTHER" id="PTHR11908">
    <property type="entry name" value="XANTHINE DEHYDROGENASE"/>
    <property type="match status" value="1"/>
</dbReference>
<evidence type="ECO:0000256" key="15">
    <source>
        <dbReference type="ARBA" id="ARBA00034078"/>
    </source>
</evidence>
<dbReference type="PIRSF" id="PIRSF000127">
    <property type="entry name" value="Xanthine_DH"/>
    <property type="match status" value="1"/>
</dbReference>
<feature type="binding site" evidence="20">
    <location>
        <position position="76"/>
    </location>
    <ligand>
        <name>[2Fe-2S] cluster</name>
        <dbReference type="ChEBI" id="CHEBI:190135"/>
        <label>1</label>
    </ligand>
</feature>
<dbReference type="InterPro" id="IPR012675">
    <property type="entry name" value="Beta-grasp_dom_sf"/>
</dbReference>
<evidence type="ECO:0000256" key="8">
    <source>
        <dbReference type="ARBA" id="ARBA00022723"/>
    </source>
</evidence>
<evidence type="ECO:0000256" key="13">
    <source>
        <dbReference type="ARBA" id="ARBA00023027"/>
    </source>
</evidence>
<dbReference type="InterPro" id="IPR002888">
    <property type="entry name" value="2Fe-2S-bd"/>
</dbReference>
<dbReference type="FunFam" id="3.30.365.10:FF:000001">
    <property type="entry name" value="Xanthine dehydrogenase oxidase"/>
    <property type="match status" value="1"/>
</dbReference>
<feature type="binding site" evidence="19">
    <location>
        <position position="431"/>
    </location>
    <ligand>
        <name>FAD</name>
        <dbReference type="ChEBI" id="CHEBI:57692"/>
    </ligand>
</feature>
<dbReference type="GO" id="GO:0005777">
    <property type="term" value="C:peroxisome"/>
    <property type="evidence" value="ECO:0007669"/>
    <property type="project" value="UniProtKB-SubCell"/>
</dbReference>
<dbReference type="SUPFAM" id="SSF54292">
    <property type="entry name" value="2Fe-2S ferredoxin-like"/>
    <property type="match status" value="1"/>
</dbReference>
<comment type="cofactor">
    <cofactor evidence="20">
        <name>Mo-molybdopterin</name>
        <dbReference type="ChEBI" id="CHEBI:71302"/>
    </cofactor>
    <text evidence="20">Binds 1 Mo-molybdopterin (Mo-MPT) cofactor per subunit.</text>
</comment>
<dbReference type="Gene3D" id="3.30.43.10">
    <property type="entry name" value="Uridine Diphospho-n-acetylenolpyruvylglucosamine Reductase, domain 2"/>
    <property type="match status" value="1"/>
</dbReference>
<comment type="subcellular location">
    <subcellularLocation>
        <location evidence="2">Peroxisome</location>
    </subcellularLocation>
</comment>
<keyword evidence="8 20" id="KW-0479">Metal-binding</keyword>
<evidence type="ECO:0000256" key="1">
    <source>
        <dbReference type="ARBA" id="ARBA00001974"/>
    </source>
</evidence>
<evidence type="ECO:0000256" key="12">
    <source>
        <dbReference type="ARBA" id="ARBA00023014"/>
    </source>
</evidence>
<dbReference type="InterPro" id="IPR036683">
    <property type="entry name" value="CO_DH_flav_C_dom_sf"/>
</dbReference>
<dbReference type="SUPFAM" id="SSF47741">
    <property type="entry name" value="CO dehydrogenase ISP C-domain like"/>
    <property type="match status" value="1"/>
</dbReference>
<evidence type="ECO:0000259" key="22">
    <source>
        <dbReference type="PROSITE" id="PS51387"/>
    </source>
</evidence>
<feature type="binding site" evidence="20">
    <location>
        <position position="914"/>
    </location>
    <ligand>
        <name>Mo-molybdopterin</name>
        <dbReference type="ChEBI" id="CHEBI:71302"/>
    </ligand>
    <ligandPart>
        <name>Mo</name>
        <dbReference type="ChEBI" id="CHEBI:28685"/>
    </ligandPart>
</feature>
<feature type="domain" description="2Fe-2S ferredoxin-type" evidence="21">
    <location>
        <begin position="35"/>
        <end position="124"/>
    </location>
</feature>
<evidence type="ECO:0000313" key="24">
    <source>
        <dbReference type="Proteomes" id="UP001153636"/>
    </source>
</evidence>
<dbReference type="Gene3D" id="3.10.20.30">
    <property type="match status" value="1"/>
</dbReference>
<feature type="binding site" evidence="20">
    <location>
        <position position="84"/>
    </location>
    <ligand>
        <name>[2Fe-2S] cluster</name>
        <dbReference type="ChEBI" id="CHEBI:190135"/>
        <label>1</label>
    </ligand>
</feature>
<dbReference type="InterPro" id="IPR036010">
    <property type="entry name" value="2Fe-2S_ferredoxin-like_sf"/>
</dbReference>
<evidence type="ECO:0000256" key="2">
    <source>
        <dbReference type="ARBA" id="ARBA00004275"/>
    </source>
</evidence>
<dbReference type="Pfam" id="PF01315">
    <property type="entry name" value="Ald_Xan_dh_C"/>
    <property type="match status" value="1"/>
</dbReference>
<dbReference type="SUPFAM" id="SSF54665">
    <property type="entry name" value="CO dehydrogenase molybdoprotein N-domain-like"/>
    <property type="match status" value="1"/>
</dbReference>
<dbReference type="FunFam" id="3.30.365.10:FF:000008">
    <property type="entry name" value="Aldehyde oxidase1"/>
    <property type="match status" value="1"/>
</dbReference>
<dbReference type="Pfam" id="PF01799">
    <property type="entry name" value="Fer2_2"/>
    <property type="match status" value="1"/>
</dbReference>
<evidence type="ECO:0000256" key="20">
    <source>
        <dbReference type="PIRSR" id="PIRSR000127-3"/>
    </source>
</evidence>
<comment type="subunit">
    <text evidence="4">Homodimer.</text>
</comment>
<dbReference type="InterPro" id="IPR016166">
    <property type="entry name" value="FAD-bd_PCMH"/>
</dbReference>
<accession>A0A9P0D117</accession>
<dbReference type="PROSITE" id="PS51387">
    <property type="entry name" value="FAD_PCMH"/>
    <property type="match status" value="1"/>
</dbReference>
<dbReference type="InterPro" id="IPR016208">
    <property type="entry name" value="Ald_Oxase/xanthine_DH-like"/>
</dbReference>
<dbReference type="Gene3D" id="3.30.465.10">
    <property type="match status" value="1"/>
</dbReference>
<dbReference type="PROSITE" id="PS51085">
    <property type="entry name" value="2FE2S_FER_2"/>
    <property type="match status" value="1"/>
</dbReference>
<dbReference type="FunFam" id="3.10.20.30:FF:000012">
    <property type="entry name" value="Xanthine dehydrogenase/oxidase"/>
    <property type="match status" value="1"/>
</dbReference>
<dbReference type="InterPro" id="IPR016169">
    <property type="entry name" value="FAD-bd_PCMH_sub2"/>
</dbReference>
<evidence type="ECO:0000256" key="18">
    <source>
        <dbReference type="PIRSR" id="PIRSR000127-1"/>
    </source>
</evidence>
<keyword evidence="11 20" id="KW-0408">Iron</keyword>
<evidence type="ECO:0000256" key="9">
    <source>
        <dbReference type="ARBA" id="ARBA00022827"/>
    </source>
</evidence>
<dbReference type="InterPro" id="IPR006058">
    <property type="entry name" value="2Fe2S_fd_BS"/>
</dbReference>
<evidence type="ECO:0000256" key="7">
    <source>
        <dbReference type="ARBA" id="ARBA00022714"/>
    </source>
</evidence>
<dbReference type="SUPFAM" id="SSF55447">
    <property type="entry name" value="CO dehydrogenase flavoprotein C-terminal domain-like"/>
    <property type="match status" value="1"/>
</dbReference>
<comment type="similarity">
    <text evidence="3">Belongs to the xanthine dehydrogenase family.</text>
</comment>
<keyword evidence="14" id="KW-0576">Peroxisome</keyword>
<reference evidence="23" key="1">
    <citation type="submission" date="2022-01" db="EMBL/GenBank/DDBJ databases">
        <authorList>
            <person name="King R."/>
        </authorList>
    </citation>
    <scope>NUCLEOTIDE SEQUENCE</scope>
</reference>
<dbReference type="GO" id="GO:0005506">
    <property type="term" value="F:iron ion binding"/>
    <property type="evidence" value="ECO:0007669"/>
    <property type="project" value="InterPro"/>
</dbReference>
<dbReference type="InterPro" id="IPR036856">
    <property type="entry name" value="Ald_Oxase/Xan_DH_a/b_sf"/>
</dbReference>
<dbReference type="Pfam" id="PF02738">
    <property type="entry name" value="MoCoBD_1"/>
    <property type="match status" value="1"/>
</dbReference>
<dbReference type="SUPFAM" id="SSF56176">
    <property type="entry name" value="FAD-binding/transporter-associated domain-like"/>
    <property type="match status" value="1"/>
</dbReference>
<proteinExistence type="inferred from homology"/>
<dbReference type="PROSITE" id="PS00197">
    <property type="entry name" value="2FE2S_FER_1"/>
    <property type="match status" value="1"/>
</dbReference>
<dbReference type="Gene3D" id="1.10.150.120">
    <property type="entry name" value="[2Fe-2S]-binding domain"/>
    <property type="match status" value="1"/>
</dbReference>
<evidence type="ECO:0000259" key="21">
    <source>
        <dbReference type="PROSITE" id="PS51085"/>
    </source>
</evidence>
<keyword evidence="13" id="KW-0520">NAD</keyword>
<evidence type="ECO:0000256" key="4">
    <source>
        <dbReference type="ARBA" id="ARBA00011738"/>
    </source>
</evidence>
<evidence type="ECO:0000256" key="19">
    <source>
        <dbReference type="PIRSR" id="PIRSR000127-2"/>
    </source>
</evidence>
<comment type="catalytic activity">
    <reaction evidence="16">
        <text>indole-3-acetaldehyde + O2 + H2O = (indol-3-yl)acetate + H2O2 + H(+)</text>
        <dbReference type="Rhea" id="RHEA:16277"/>
        <dbReference type="ChEBI" id="CHEBI:15377"/>
        <dbReference type="ChEBI" id="CHEBI:15378"/>
        <dbReference type="ChEBI" id="CHEBI:15379"/>
        <dbReference type="ChEBI" id="CHEBI:16240"/>
        <dbReference type="ChEBI" id="CHEBI:18086"/>
        <dbReference type="ChEBI" id="CHEBI:30854"/>
        <dbReference type="EC" id="1.2.3.7"/>
    </reaction>
</comment>
<dbReference type="InterPro" id="IPR036318">
    <property type="entry name" value="FAD-bd_PCMH-like_sf"/>
</dbReference>
<dbReference type="Pfam" id="PF03450">
    <property type="entry name" value="CO_deh_flav_C"/>
    <property type="match status" value="1"/>
</dbReference>
<dbReference type="InterPro" id="IPR046867">
    <property type="entry name" value="AldOxase/xan_DH_MoCoBD2"/>
</dbReference>
<feature type="binding site" evidence="20">
    <location>
        <position position="106"/>
    </location>
    <ligand>
        <name>[2Fe-2S] cluster</name>
        <dbReference type="ChEBI" id="CHEBI:190135"/>
        <label>1</label>
    </ligand>
</feature>
<keyword evidence="10" id="KW-0560">Oxidoreductase</keyword>
<dbReference type="GO" id="GO:0071949">
    <property type="term" value="F:FAD binding"/>
    <property type="evidence" value="ECO:0007669"/>
    <property type="project" value="InterPro"/>
</dbReference>
<dbReference type="InterPro" id="IPR001041">
    <property type="entry name" value="2Fe-2S_ferredoxin-type"/>
</dbReference>
<dbReference type="SMART" id="SM01008">
    <property type="entry name" value="Ald_Xan_dh_C"/>
    <property type="match status" value="1"/>
</dbReference>
<dbReference type="InterPro" id="IPR002346">
    <property type="entry name" value="Mopterin_DH_FAD-bd"/>
</dbReference>
<dbReference type="Pfam" id="PF00111">
    <property type="entry name" value="Fer2"/>
    <property type="match status" value="1"/>
</dbReference>
<dbReference type="FunFam" id="3.30.390.50:FF:000003">
    <property type="entry name" value="Aldehyde oxidase1"/>
    <property type="match status" value="1"/>
</dbReference>
<evidence type="ECO:0000256" key="5">
    <source>
        <dbReference type="ARBA" id="ARBA00022505"/>
    </source>
</evidence>
<keyword evidence="7 20" id="KW-0001">2Fe-2S</keyword>
<name>A0A9P0D117_9CUCU</name>
<keyword evidence="12 20" id="KW-0411">Iron-sulfur</keyword>
<feature type="binding site" evidence="20">
    <location>
        <position position="148"/>
    </location>
    <ligand>
        <name>[2Fe-2S] cluster</name>
        <dbReference type="ChEBI" id="CHEBI:190135"/>
        <label>2</label>
    </ligand>
</feature>
<feature type="binding site" evidence="20">
    <location>
        <position position="145"/>
    </location>
    <ligand>
        <name>[2Fe-2S] cluster</name>
        <dbReference type="ChEBI" id="CHEBI:190135"/>
        <label>2</label>
    </ligand>
</feature>
<dbReference type="Gene3D" id="3.30.390.50">
    <property type="entry name" value="CO dehydrogenase flavoprotein, C-terminal domain"/>
    <property type="match status" value="1"/>
</dbReference>
<dbReference type="InterPro" id="IPR037165">
    <property type="entry name" value="AldOxase/xan_DH_Mopterin-bd_sf"/>
</dbReference>
<sequence length="1294" mass="145025">QLVTFKLFPIPTFFNIHYLLHSLLCGKFYIMELHENFSVIINGTYHEIDANKLSPSTTLNSFLREYLHLTGTKRMCLEGGCGTCVVAVKRKNNVTGEYETVAVNSCLVSIFSTYGWEIYTIEGLGTYDCPSKLQSVITKFHGTQCGYCTPGMIMNMHALKETKPDLTMEEVENSFGGNICRCTGYRSILAAFKSVCKDATQDLLNKCGDIEDLPICPKKLRNGNCSLNTNTPFYYKLDGLSWIKVTTVNDLLQVIKTFHPVKNGNVNSYTIVAGNTARGVYKKATTYKVYVDIQDVSELKSHLLLKTGLVVGANMTLSRAIMLFNELSEQKPKLRYLKKVADHIDLVANVPVRNIGTLAGNLMIKHEYKEFPSDIFLVLETVNAIIQIVDVDEKETLVTPVEFLKTDMENKIIKKIFLPFLTESHFFDSFKIMRRAQNTHASINAAFLLKLSKQHTVDECNIVMGCLDLKIHATDTEKYLIGKKIFTNEVMQQAFKILDKELAPGYDLMHPKPQFIKKCAISLFYKYILSIAPKQLVSAKTYTGRYKLKRPVSKGTQIYESIKEMYPISYPVAKKEALHQTTGEADYISDMPDLPEQLHAAFVVAKTEPLSRILKIYKDKALEVDGVIAFFDKTDIPGRNTFTPLGSNLFPTDPVEEELFCSGVVQYHCQPIGVAVATSRELAEKAADLIEVDYQKEDQPEFETREILRKNKMDRVKQFVMHEAKDRGRDVAKVVKGTWDMGWQSHFYMETQCCNVVYKENGLEIWSSTQWMNLNQFAASVVLNIPSNMINVHVKRVGGAFGGKIVRNAQISTAAALAAVKLKKPIKMWLPMEQNFAIIGKRHAISSDYEIAISKDGKIQYLNNDFYVNHGLGGNEDVIEITLEIIQEGPYNNDIFNINAKTVRSDMQSAAYVRGPGSVEGLGMLESILDHAASVIHMDPLEFRMKNLRDKKIIEHMNDFLEWADIIKRKQEIYEFNEKNLWKKKGMSVVPMVFPIELFTNLGVLVAIYHADGSVAISHGGVEIGQGVNTKAIQACAYKLGIPMEKISVKASNNVIGANSGMTGGSLTSEGICWGVSKACDILLERIKPIKEKMQDPKWEDLVTESFKNNINLVAQSMYSSACPDLNRYKVYAVGAAEIELDVLTGLHQVTRVDILEDVGDTMNPEIDIGQIEGAFVMGMGYFTTEKVVVGENGEILSNRTWNYTPPGAKDIPIDFRIKLPGKNPNPVGVLKSKAVGEPALCLAVTVPLAIRNAASTVRKYFDNSSSSWYPINGPSDVENTFINCLHNYQMYTL</sequence>
<dbReference type="InterPro" id="IPR000674">
    <property type="entry name" value="Ald_Oxase/Xan_DH_a/b"/>
</dbReference>
<comment type="cofactor">
    <cofactor evidence="1 19">
        <name>FAD</name>
        <dbReference type="ChEBI" id="CHEBI:57692"/>
    </cofactor>
</comment>
<evidence type="ECO:0000313" key="23">
    <source>
        <dbReference type="EMBL" id="CAH1108564.1"/>
    </source>
</evidence>
<dbReference type="Pfam" id="PF00941">
    <property type="entry name" value="FAD_binding_5"/>
    <property type="match status" value="1"/>
</dbReference>